<dbReference type="InterPro" id="IPR002734">
    <property type="entry name" value="RibDG_C"/>
</dbReference>
<evidence type="ECO:0000313" key="4">
    <source>
        <dbReference type="Proteomes" id="UP000198942"/>
    </source>
</evidence>
<feature type="domain" description="Bacterial bifunctional deaminase-reductase C-terminal" evidence="2">
    <location>
        <begin position="4"/>
        <end position="179"/>
    </location>
</feature>
<dbReference type="InterPro" id="IPR050765">
    <property type="entry name" value="Riboflavin_Biosynth_HTPR"/>
</dbReference>
<dbReference type="RefSeq" id="WP_091211139.1">
    <property type="nucleotide sequence ID" value="NZ_FOCL01000004.1"/>
</dbReference>
<dbReference type="PANTHER" id="PTHR38011">
    <property type="entry name" value="DIHYDROFOLATE REDUCTASE FAMILY PROTEIN (AFU_ORTHOLOGUE AFUA_8G06820)"/>
    <property type="match status" value="1"/>
</dbReference>
<dbReference type="GO" id="GO:0009231">
    <property type="term" value="P:riboflavin biosynthetic process"/>
    <property type="evidence" value="ECO:0007669"/>
    <property type="project" value="InterPro"/>
</dbReference>
<proteinExistence type="predicted"/>
<keyword evidence="1" id="KW-0472">Membrane</keyword>
<keyword evidence="1" id="KW-1133">Transmembrane helix</keyword>
<sequence length="186" mass="20905">MRNLVVFMHISLDGFTARADGAMNWIKVSDELFEYANARTEVADTALYGRKTFEMMDAYWPTAGDEPDASKHDIEHSTWYNKTLKYVVSETTEQQDTDKIKFISGDVKAQVEGLKKQDGGEIIMFGSPGLARYLMAEGLVDEYWLFVNPIILGAGIPLFANVEIKLRLKKSTTLANGVVGLHYIKE</sequence>
<dbReference type="Pfam" id="PF01872">
    <property type="entry name" value="RibD_C"/>
    <property type="match status" value="1"/>
</dbReference>
<dbReference type="SUPFAM" id="SSF53597">
    <property type="entry name" value="Dihydrofolate reductase-like"/>
    <property type="match status" value="1"/>
</dbReference>
<name>A0A1H8J2R3_9SPHI</name>
<dbReference type="OrthoDB" id="195113at2"/>
<keyword evidence="1" id="KW-0812">Transmembrane</keyword>
<dbReference type="STRING" id="551995.SAMN05192574_10414"/>
<evidence type="ECO:0000259" key="2">
    <source>
        <dbReference type="Pfam" id="PF01872"/>
    </source>
</evidence>
<reference evidence="4" key="1">
    <citation type="submission" date="2016-10" db="EMBL/GenBank/DDBJ databases">
        <authorList>
            <person name="Varghese N."/>
            <person name="Submissions S."/>
        </authorList>
    </citation>
    <scope>NUCLEOTIDE SEQUENCE [LARGE SCALE GENOMIC DNA]</scope>
    <source>
        <strain evidence="4">Gh-48</strain>
    </source>
</reference>
<gene>
    <name evidence="3" type="ORF">SAMN05192574_10414</name>
</gene>
<protein>
    <submittedName>
        <fullName evidence="3">Dihydrofolate reductase</fullName>
    </submittedName>
</protein>
<keyword evidence="4" id="KW-1185">Reference proteome</keyword>
<dbReference type="AlphaFoldDB" id="A0A1H8J2R3"/>
<accession>A0A1H8J2R3</accession>
<evidence type="ECO:0000313" key="3">
    <source>
        <dbReference type="EMBL" id="SEN74919.1"/>
    </source>
</evidence>
<organism evidence="3 4">
    <name type="scientific">Mucilaginibacter gossypiicola</name>
    <dbReference type="NCBI Taxonomy" id="551995"/>
    <lineage>
        <taxon>Bacteria</taxon>
        <taxon>Pseudomonadati</taxon>
        <taxon>Bacteroidota</taxon>
        <taxon>Sphingobacteriia</taxon>
        <taxon>Sphingobacteriales</taxon>
        <taxon>Sphingobacteriaceae</taxon>
        <taxon>Mucilaginibacter</taxon>
    </lineage>
</organism>
<dbReference type="Gene3D" id="3.40.430.10">
    <property type="entry name" value="Dihydrofolate Reductase, subunit A"/>
    <property type="match status" value="1"/>
</dbReference>
<feature type="transmembrane region" description="Helical" evidence="1">
    <location>
        <begin position="143"/>
        <end position="162"/>
    </location>
</feature>
<dbReference type="PANTHER" id="PTHR38011:SF11">
    <property type="entry name" value="2,5-DIAMINO-6-RIBOSYLAMINO-4(3H)-PYRIMIDINONE 5'-PHOSPHATE REDUCTASE"/>
    <property type="match status" value="1"/>
</dbReference>
<dbReference type="EMBL" id="FOCL01000004">
    <property type="protein sequence ID" value="SEN74919.1"/>
    <property type="molecule type" value="Genomic_DNA"/>
</dbReference>
<dbReference type="GO" id="GO:0008703">
    <property type="term" value="F:5-amino-6-(5-phosphoribosylamino)uracil reductase activity"/>
    <property type="evidence" value="ECO:0007669"/>
    <property type="project" value="InterPro"/>
</dbReference>
<dbReference type="InterPro" id="IPR024072">
    <property type="entry name" value="DHFR-like_dom_sf"/>
</dbReference>
<dbReference type="Proteomes" id="UP000198942">
    <property type="component" value="Unassembled WGS sequence"/>
</dbReference>
<evidence type="ECO:0000256" key="1">
    <source>
        <dbReference type="SAM" id="Phobius"/>
    </source>
</evidence>